<feature type="domain" description="Aminotransferase class I/classII large" evidence="6">
    <location>
        <begin position="33"/>
        <end position="383"/>
    </location>
</feature>
<evidence type="ECO:0000313" key="10">
    <source>
        <dbReference type="Proteomes" id="UP001171299"/>
    </source>
</evidence>
<dbReference type="NCBIfam" id="NF006569">
    <property type="entry name" value="PRK09082.1"/>
    <property type="match status" value="1"/>
</dbReference>
<protein>
    <submittedName>
        <fullName evidence="8">Methionine aminotransferase</fullName>
        <ecNumber evidence="7">2.6.1.88</ecNumber>
    </submittedName>
</protein>
<sequence>MSIQSSVQTSSKLPDVGTTIFSVIGQLSAQHKAINLSQGAPNFPCDPQLVELVSNAMREGHNQYAPLTGLPALKEALAQKVHTLYGQQYDVGSEVLITGSASQGIYMAISALVHPGDEVIFFEPAFDSYAPVVRLQGGKPIGLKLQVPDFAINWDELRATITPRTRMIIINTPHNPSAQVLTPADLDQLAQLTRNTDIVVLSDEVYEHIVFDGRPHCGMATHPELAQRSVIVSSFGKTFHVTGWRVGYALAPAALMTEIVKVHQFMMYAADTPMQVGFAHYLQRPENYLQLSPFYQQKRDRLMSLMKDSPFKLLPCAGSFFVLASYGHFSDESDSEMVKRLIVEHGVATIPLSAFYMDGTDNKLIRLSFAKDDATLQAGAEALCRVKG</sequence>
<evidence type="ECO:0000256" key="5">
    <source>
        <dbReference type="ARBA" id="ARBA00022898"/>
    </source>
</evidence>
<dbReference type="Gene3D" id="3.40.640.10">
    <property type="entry name" value="Type I PLP-dependent aspartate aminotransferase-like (Major domain)"/>
    <property type="match status" value="1"/>
</dbReference>
<dbReference type="FunFam" id="3.40.640.10:FF:000033">
    <property type="entry name" value="Aspartate aminotransferase"/>
    <property type="match status" value="1"/>
</dbReference>
<dbReference type="GO" id="GO:0016212">
    <property type="term" value="F:kynurenine-oxoglutarate transaminase activity"/>
    <property type="evidence" value="ECO:0007669"/>
    <property type="project" value="TreeGrafter"/>
</dbReference>
<keyword evidence="3 8" id="KW-0032">Aminotransferase</keyword>
<dbReference type="PANTHER" id="PTHR43807:SF20">
    <property type="entry name" value="FI04487P"/>
    <property type="match status" value="1"/>
</dbReference>
<evidence type="ECO:0000313" key="7">
    <source>
        <dbReference type="EMBL" id="MDO6405537.1"/>
    </source>
</evidence>
<name>A0AAP9H531_9GAMM</name>
<dbReference type="InterPro" id="IPR015424">
    <property type="entry name" value="PyrdxlP-dep_Trfase"/>
</dbReference>
<dbReference type="NCBIfam" id="NF009079">
    <property type="entry name" value="PRK12414.1"/>
    <property type="match status" value="1"/>
</dbReference>
<dbReference type="PANTHER" id="PTHR43807">
    <property type="entry name" value="FI04487P"/>
    <property type="match status" value="1"/>
</dbReference>
<dbReference type="SUPFAM" id="SSF53383">
    <property type="entry name" value="PLP-dependent transferases"/>
    <property type="match status" value="1"/>
</dbReference>
<comment type="similarity">
    <text evidence="2">Belongs to the class-I pyridoxal-phosphate-dependent aminotransferase family.</text>
</comment>
<keyword evidence="4 7" id="KW-0808">Transferase</keyword>
<comment type="cofactor">
    <cofactor evidence="1">
        <name>pyridoxal 5'-phosphate</name>
        <dbReference type="ChEBI" id="CHEBI:597326"/>
    </cofactor>
</comment>
<dbReference type="InterPro" id="IPR015422">
    <property type="entry name" value="PyrdxlP-dep_Trfase_small"/>
</dbReference>
<evidence type="ECO:0000313" key="8">
    <source>
        <dbReference type="EMBL" id="QGR06813.1"/>
    </source>
</evidence>
<evidence type="ECO:0000259" key="6">
    <source>
        <dbReference type="Pfam" id="PF00155"/>
    </source>
</evidence>
<evidence type="ECO:0000256" key="4">
    <source>
        <dbReference type="ARBA" id="ARBA00022679"/>
    </source>
</evidence>
<dbReference type="RefSeq" id="WP_021183169.1">
    <property type="nucleotide sequence ID" value="NZ_CP024636.1"/>
</dbReference>
<dbReference type="GO" id="GO:0010326">
    <property type="term" value="F:methionine-oxo-acid transaminase activity"/>
    <property type="evidence" value="ECO:0007669"/>
    <property type="project" value="UniProtKB-EC"/>
</dbReference>
<dbReference type="EC" id="2.6.1.88" evidence="7"/>
<dbReference type="InterPro" id="IPR004839">
    <property type="entry name" value="Aminotransferase_I/II_large"/>
</dbReference>
<dbReference type="GO" id="GO:0030170">
    <property type="term" value="F:pyridoxal phosphate binding"/>
    <property type="evidence" value="ECO:0007669"/>
    <property type="project" value="InterPro"/>
</dbReference>
<reference evidence="9" key="1">
    <citation type="submission" date="2017-11" db="EMBL/GenBank/DDBJ databases">
        <title>Genome sequence of Pantoea sp. MSR2.</title>
        <authorList>
            <person name="Nascimento F.X."/>
        </authorList>
    </citation>
    <scope>NUCLEOTIDE SEQUENCE [LARGE SCALE GENOMIC DNA]</scope>
    <source>
        <strain evidence="9">MSR2</strain>
    </source>
</reference>
<dbReference type="Pfam" id="PF00155">
    <property type="entry name" value="Aminotran_1_2"/>
    <property type="match status" value="1"/>
</dbReference>
<accession>A0AAP9H531</accession>
<dbReference type="Proteomes" id="UP001171299">
    <property type="component" value="Unassembled WGS sequence"/>
</dbReference>
<keyword evidence="5" id="KW-0663">Pyridoxal phosphate</keyword>
<dbReference type="AlphaFoldDB" id="A0AAP9H531"/>
<gene>
    <name evidence="8" type="ORF">CTZ24_10465</name>
    <name evidence="7" type="ORF">Q3404_03025</name>
</gene>
<proteinExistence type="inferred from homology"/>
<dbReference type="KEGG" id="ppho:CTZ24_10465"/>
<evidence type="ECO:0000313" key="9">
    <source>
        <dbReference type="Proteomes" id="UP000424872"/>
    </source>
</evidence>
<keyword evidence="10" id="KW-1185">Reference proteome</keyword>
<dbReference type="CDD" id="cd00609">
    <property type="entry name" value="AAT_like"/>
    <property type="match status" value="1"/>
</dbReference>
<reference evidence="8" key="2">
    <citation type="journal article" date="2020" name="Environ. Microbiol.">
        <title>The extreme plant-growth-promoting properties of Pantoea phytobeneficialis MSR2 revealed by functional and genomic analysis.</title>
        <authorList>
            <person name="Nascimento F.X."/>
            <person name="Hernandez A.G."/>
            <person name="Glick B.R."/>
            <person name="Rossi M.J."/>
        </authorList>
    </citation>
    <scope>NUCLEOTIDE SEQUENCE</scope>
    <source>
        <strain evidence="8">MSR2</strain>
    </source>
</reference>
<organism evidence="8 9">
    <name type="scientific">Pantoea phytobeneficialis</name>
    <dbReference type="NCBI Taxonomy" id="2052056"/>
    <lineage>
        <taxon>Bacteria</taxon>
        <taxon>Pseudomonadati</taxon>
        <taxon>Pseudomonadota</taxon>
        <taxon>Gammaproteobacteria</taxon>
        <taxon>Enterobacterales</taxon>
        <taxon>Erwiniaceae</taxon>
        <taxon>Pantoea</taxon>
    </lineage>
</organism>
<evidence type="ECO:0000256" key="1">
    <source>
        <dbReference type="ARBA" id="ARBA00001933"/>
    </source>
</evidence>
<dbReference type="Proteomes" id="UP000424872">
    <property type="component" value="Chromosome"/>
</dbReference>
<dbReference type="EMBL" id="CP024636">
    <property type="protein sequence ID" value="QGR06813.1"/>
    <property type="molecule type" value="Genomic_DNA"/>
</dbReference>
<dbReference type="GO" id="GO:0005737">
    <property type="term" value="C:cytoplasm"/>
    <property type="evidence" value="ECO:0007669"/>
    <property type="project" value="TreeGrafter"/>
</dbReference>
<reference evidence="7" key="3">
    <citation type="submission" date="2023-07" db="EMBL/GenBank/DDBJ databases">
        <title>The extreme plant-growth-promoting properties of Pantoea phytobeneficialis PF55 revealed by functional and genomic analysis.</title>
        <authorList>
            <person name="Nascimento F.X."/>
            <person name="Marcio R.J."/>
        </authorList>
    </citation>
    <scope>NUCLEOTIDE SEQUENCE</scope>
    <source>
        <strain evidence="7">PF55</strain>
    </source>
</reference>
<dbReference type="InterPro" id="IPR015421">
    <property type="entry name" value="PyrdxlP-dep_Trfase_major"/>
</dbReference>
<dbReference type="Gene3D" id="3.90.1150.10">
    <property type="entry name" value="Aspartate Aminotransferase, domain 1"/>
    <property type="match status" value="1"/>
</dbReference>
<evidence type="ECO:0000256" key="3">
    <source>
        <dbReference type="ARBA" id="ARBA00022576"/>
    </source>
</evidence>
<dbReference type="InterPro" id="IPR051326">
    <property type="entry name" value="Kynurenine-oxoglutarate_AT"/>
</dbReference>
<evidence type="ECO:0000256" key="2">
    <source>
        <dbReference type="ARBA" id="ARBA00007441"/>
    </source>
</evidence>
<dbReference type="EMBL" id="JAUOOM010000002">
    <property type="protein sequence ID" value="MDO6405537.1"/>
    <property type="molecule type" value="Genomic_DNA"/>
</dbReference>